<dbReference type="EMBL" id="JAHUZN010000011">
    <property type="protein sequence ID" value="KAG8478054.1"/>
    <property type="molecule type" value="Genomic_DNA"/>
</dbReference>
<dbReference type="InterPro" id="IPR026960">
    <property type="entry name" value="RVT-Znf"/>
</dbReference>
<gene>
    <name evidence="3" type="ORF">CXB51_027784</name>
</gene>
<evidence type="ECO:0000259" key="2">
    <source>
        <dbReference type="Pfam" id="PF13966"/>
    </source>
</evidence>
<dbReference type="CDD" id="cd06222">
    <property type="entry name" value="RNase_H_like"/>
    <property type="match status" value="1"/>
</dbReference>
<keyword evidence="4" id="KW-1185">Reference proteome</keyword>
<organism evidence="3 4">
    <name type="scientific">Gossypium anomalum</name>
    <dbReference type="NCBI Taxonomy" id="47600"/>
    <lineage>
        <taxon>Eukaryota</taxon>
        <taxon>Viridiplantae</taxon>
        <taxon>Streptophyta</taxon>
        <taxon>Embryophyta</taxon>
        <taxon>Tracheophyta</taxon>
        <taxon>Spermatophyta</taxon>
        <taxon>Magnoliopsida</taxon>
        <taxon>eudicotyledons</taxon>
        <taxon>Gunneridae</taxon>
        <taxon>Pentapetalae</taxon>
        <taxon>rosids</taxon>
        <taxon>malvids</taxon>
        <taxon>Malvales</taxon>
        <taxon>Malvaceae</taxon>
        <taxon>Malvoideae</taxon>
        <taxon>Gossypium</taxon>
    </lineage>
</organism>
<dbReference type="Proteomes" id="UP000701853">
    <property type="component" value="Chromosome 11"/>
</dbReference>
<comment type="caution">
    <text evidence="3">The sequence shown here is derived from an EMBL/GenBank/DDBJ whole genome shotgun (WGS) entry which is preliminary data.</text>
</comment>
<dbReference type="PANTHER" id="PTHR47074">
    <property type="entry name" value="BNAC02G40300D PROTEIN"/>
    <property type="match status" value="1"/>
</dbReference>
<dbReference type="InterPro" id="IPR036397">
    <property type="entry name" value="RNaseH_sf"/>
</dbReference>
<dbReference type="InterPro" id="IPR052929">
    <property type="entry name" value="RNase_H-like_EbsB-rel"/>
</dbReference>
<dbReference type="Pfam" id="PF13456">
    <property type="entry name" value="RVT_3"/>
    <property type="match status" value="1"/>
</dbReference>
<dbReference type="OrthoDB" id="1001780at2759"/>
<dbReference type="AlphaFoldDB" id="A0A8J5YXX5"/>
<evidence type="ECO:0008006" key="5">
    <source>
        <dbReference type="Google" id="ProtNLM"/>
    </source>
</evidence>
<dbReference type="GO" id="GO:0004523">
    <property type="term" value="F:RNA-DNA hybrid ribonuclease activity"/>
    <property type="evidence" value="ECO:0007669"/>
    <property type="project" value="InterPro"/>
</dbReference>
<evidence type="ECO:0000313" key="3">
    <source>
        <dbReference type="EMBL" id="KAG8478054.1"/>
    </source>
</evidence>
<dbReference type="Pfam" id="PF13966">
    <property type="entry name" value="zf-RVT"/>
    <property type="match status" value="1"/>
</dbReference>
<dbReference type="InterPro" id="IPR002156">
    <property type="entry name" value="RNaseH_domain"/>
</dbReference>
<feature type="domain" description="RNase H type-1" evidence="1">
    <location>
        <begin position="410"/>
        <end position="531"/>
    </location>
</feature>
<reference evidence="3 4" key="1">
    <citation type="journal article" date="2021" name="bioRxiv">
        <title>The Gossypium anomalum genome as a resource for cotton improvement and evolutionary analysis of hybrid incompatibility.</title>
        <authorList>
            <person name="Grover C.E."/>
            <person name="Yuan D."/>
            <person name="Arick M.A."/>
            <person name="Miller E.R."/>
            <person name="Hu G."/>
            <person name="Peterson D.G."/>
            <person name="Wendel J.F."/>
            <person name="Udall J.A."/>
        </authorList>
    </citation>
    <scope>NUCLEOTIDE SEQUENCE [LARGE SCALE GENOMIC DNA]</scope>
    <source>
        <strain evidence="3">JFW-Udall</strain>
        <tissue evidence="3">Leaf</tissue>
    </source>
</reference>
<evidence type="ECO:0000259" key="1">
    <source>
        <dbReference type="Pfam" id="PF13456"/>
    </source>
</evidence>
<proteinExistence type="predicted"/>
<dbReference type="Gene3D" id="3.30.420.10">
    <property type="entry name" value="Ribonuclease H-like superfamily/Ribonuclease H"/>
    <property type="match status" value="1"/>
</dbReference>
<dbReference type="InterPro" id="IPR044730">
    <property type="entry name" value="RNase_H-like_dom_plant"/>
</dbReference>
<evidence type="ECO:0000313" key="4">
    <source>
        <dbReference type="Proteomes" id="UP000701853"/>
    </source>
</evidence>
<protein>
    <recommendedName>
        <fullName evidence="5">RNase H type-1 domain-containing protein</fullName>
    </recommendedName>
</protein>
<feature type="domain" description="Reverse transcriptase zinc-binding" evidence="2">
    <location>
        <begin position="237"/>
        <end position="306"/>
    </location>
</feature>
<accession>A0A8J5YXX5</accession>
<name>A0A8J5YXX5_9ROSI</name>
<dbReference type="InterPro" id="IPR012337">
    <property type="entry name" value="RNaseH-like_sf"/>
</dbReference>
<dbReference type="GO" id="GO:0003676">
    <property type="term" value="F:nucleic acid binding"/>
    <property type="evidence" value="ECO:0007669"/>
    <property type="project" value="InterPro"/>
</dbReference>
<sequence>MKDLLVEYGGVSKQIVNFDSLYLDLPTIVGRKRKEAFAGFKERIMKRIDGWTARYLYAGGAFNIALLAKQAWRLLMKPDCLLARVMKSRYYQSTDFMNAQLGSYPLYTWRSIWSARRVIEEGGGGEWAVAPLLICGETHGCLDLEQGQSAQSIDINYTLVSDLIDVTTYTWQADVVNSLFGSDQARRVLSIPLSRFTQEDEFLWQGDNTEEYLVRSGYKWLVSNTGDGTECANTSQNNELRVFYNRIRNLKLANKIKIKFWRIANNFLPTLSNLVARRVATSSWCPVSSDAEETVEHLFCDCAVITHVLNALLVPFAPSNNTNNWKLWLVKEFVNSSLDKCKFWVVVFWAVWFNRNSTYHEGVNQEAYGIVAFVKKYMQELDCLDSVLQEVQRPPFSIWKPPEGFKVKANLDVSFNHLTYKAVAGLLIRNGDGLIMAAGIYPFESVTDSIVAEAKACLSAMILLNDLWFRAVVVEGDSLSVIKKLRRPGVDKSIISALVKEIRARGQCFDLVEFRYVPRQSNQATRTLAAEGRRFEGIRVWAEEALVGLEAVVDRERQEVTSRV</sequence>
<dbReference type="SUPFAM" id="SSF53098">
    <property type="entry name" value="Ribonuclease H-like"/>
    <property type="match status" value="1"/>
</dbReference>
<dbReference type="PANTHER" id="PTHR47074:SF61">
    <property type="entry name" value="RNASE H TYPE-1 DOMAIN-CONTAINING PROTEIN"/>
    <property type="match status" value="1"/>
</dbReference>